<keyword evidence="5" id="KW-0472">Membrane</keyword>
<name>A0A4P9X848_9FUNG</name>
<evidence type="ECO:0000256" key="4">
    <source>
        <dbReference type="SAM" id="MobiDB-lite"/>
    </source>
</evidence>
<dbReference type="OrthoDB" id="28322at2759"/>
<proteinExistence type="predicted"/>
<evidence type="ECO:0000259" key="6">
    <source>
        <dbReference type="Pfam" id="PF12999"/>
    </source>
</evidence>
<dbReference type="Proteomes" id="UP000274922">
    <property type="component" value="Unassembled WGS sequence"/>
</dbReference>
<feature type="region of interest" description="Disordered" evidence="4">
    <location>
        <begin position="518"/>
        <end position="555"/>
    </location>
</feature>
<sequence length="829" mass="86278">MAAATSQTPAAAPALSGRPCPVPLRCPRRPTPSARRLLAVLLISLVLPLLASPSWTGAPLSATAATAATPAAVASPSHADAVADPVAAAVAQAAGADESRGRHGLTTSGPTAAAAASSTAAAAASSTVSAASAAASSAAAVTAAAAKAALADAWQANALRGVHPSLVAHYTFEMASNQTAAEHVFTCLDKSRQLPASAINDGYCDCPDGSDEVGTSACSHLTVVTHDRATGAFPIGPFSKPRFWCANEGHVGQSIPSSAVNDGICDAACCDGSDEWASGTACPSTCAAQAAAARRRAAEEAAVRAAGQATRAAYVADHAALAEKRRRERHDLLATLAASSARVAFLNQTVQQAELLETQLERRRQRRLAEEQLAACPTRLERTLGVLDHRKARVAALEKRLDEVYATLKVLKRIPPPSAAPGGSDDAASGSGDHDHAHVAYAMHPEHTDAVQALDARFADWDEEDDAYAKEQKRVDRKLNEPILPPLVRTPRPTGATCADVPLATAVLADAVAAMATARDAATTPDDDDEDEDDEDVEDAADTAASAAPAGERNADADALADDVDDDHVIDWYLDHPCDDPYSPLARCLEHSWNRAAALVRVAASGLWSWSGPRKVAQSTARTLQSGGRAVLSAVGLAAPVAMPMAPGGASGTSSDGGVMAAWGADEAEAARALRRKPQKARQIFAAAERELAAARAALHAMDEADGMDFGPDGAWEALFRQCFAFDGADATYEFCPLDRVTRLSQGGGDATLLGRFVRWGGRKPQRPDRPHEYAMQYYEGGRCPDGGVRSAEVAIECGATNAITRVSEPSKWRFSLRFRTPAACSSAS</sequence>
<feature type="transmembrane region" description="Helical" evidence="5">
    <location>
        <begin position="37"/>
        <end position="55"/>
    </location>
</feature>
<feature type="compositionally biased region" description="Acidic residues" evidence="4">
    <location>
        <begin position="525"/>
        <end position="541"/>
    </location>
</feature>
<dbReference type="Pfam" id="PF12999">
    <property type="entry name" value="PRKCSH-like"/>
    <property type="match status" value="1"/>
</dbReference>
<organism evidence="8 9">
    <name type="scientific">Caulochytrium protostelioides</name>
    <dbReference type="NCBI Taxonomy" id="1555241"/>
    <lineage>
        <taxon>Eukaryota</taxon>
        <taxon>Fungi</taxon>
        <taxon>Fungi incertae sedis</taxon>
        <taxon>Chytridiomycota</taxon>
        <taxon>Chytridiomycota incertae sedis</taxon>
        <taxon>Chytridiomycetes</taxon>
        <taxon>Caulochytriales</taxon>
        <taxon>Caulochytriaceae</taxon>
        <taxon>Caulochytrium</taxon>
    </lineage>
</organism>
<feature type="domain" description="Glucosidase 2 subunit beta-like" evidence="7">
    <location>
        <begin position="700"/>
        <end position="827"/>
    </location>
</feature>
<accession>A0A4P9X848</accession>
<evidence type="ECO:0000256" key="2">
    <source>
        <dbReference type="ARBA" id="ARBA00022824"/>
    </source>
</evidence>
<dbReference type="SUPFAM" id="SSF50911">
    <property type="entry name" value="Mannose 6-phosphate receptor domain"/>
    <property type="match status" value="1"/>
</dbReference>
<dbReference type="EMBL" id="ML014183">
    <property type="protein sequence ID" value="RKP01151.1"/>
    <property type="molecule type" value="Genomic_DNA"/>
</dbReference>
<dbReference type="Gene3D" id="2.70.130.10">
    <property type="entry name" value="Mannose-6-phosphate receptor binding domain"/>
    <property type="match status" value="1"/>
</dbReference>
<dbReference type="GO" id="GO:0017177">
    <property type="term" value="C:glucosidase II complex"/>
    <property type="evidence" value="ECO:0007669"/>
    <property type="project" value="TreeGrafter"/>
</dbReference>
<evidence type="ECO:0000259" key="7">
    <source>
        <dbReference type="Pfam" id="PF13015"/>
    </source>
</evidence>
<dbReference type="CDD" id="cd00112">
    <property type="entry name" value="LDLa"/>
    <property type="match status" value="1"/>
</dbReference>
<dbReference type="SUPFAM" id="SSF57424">
    <property type="entry name" value="LDL receptor-like module"/>
    <property type="match status" value="1"/>
</dbReference>
<dbReference type="Pfam" id="PF13015">
    <property type="entry name" value="PRKCSH_1"/>
    <property type="match status" value="1"/>
</dbReference>
<protein>
    <recommendedName>
        <fullName evidence="1">Glucosidase 2 subunit beta</fullName>
    </recommendedName>
</protein>
<keyword evidence="3" id="KW-1015">Disulfide bond</keyword>
<dbReference type="InterPro" id="IPR039794">
    <property type="entry name" value="Gtb1-like"/>
</dbReference>
<keyword evidence="5" id="KW-1133">Transmembrane helix</keyword>
<feature type="region of interest" description="Disordered" evidence="4">
    <location>
        <begin position="1"/>
        <end position="20"/>
    </location>
</feature>
<dbReference type="PANTHER" id="PTHR12630">
    <property type="entry name" value="N-LINKED OLIGOSACCHARIDE PROCESSING"/>
    <property type="match status" value="1"/>
</dbReference>
<keyword evidence="9" id="KW-1185">Reference proteome</keyword>
<dbReference type="InterPro" id="IPR028146">
    <property type="entry name" value="PRKCSH_N"/>
</dbReference>
<dbReference type="STRING" id="1555241.A0A4P9X848"/>
<feature type="region of interest" description="Disordered" evidence="4">
    <location>
        <begin position="414"/>
        <end position="435"/>
    </location>
</feature>
<reference evidence="9" key="1">
    <citation type="journal article" date="2018" name="Nat. Microbiol.">
        <title>Leveraging single-cell genomics to expand the fungal tree of life.</title>
        <authorList>
            <person name="Ahrendt S.R."/>
            <person name="Quandt C.A."/>
            <person name="Ciobanu D."/>
            <person name="Clum A."/>
            <person name="Salamov A."/>
            <person name="Andreopoulos B."/>
            <person name="Cheng J.F."/>
            <person name="Woyke T."/>
            <person name="Pelin A."/>
            <person name="Henrissat B."/>
            <person name="Reynolds N.K."/>
            <person name="Benny G.L."/>
            <person name="Smith M.E."/>
            <person name="James T.Y."/>
            <person name="Grigoriev I.V."/>
        </authorList>
    </citation>
    <scope>NUCLEOTIDE SEQUENCE [LARGE SCALE GENOMIC DNA]</scope>
    <source>
        <strain evidence="9">ATCC 52028</strain>
    </source>
</reference>
<feature type="compositionally biased region" description="Low complexity" evidence="4">
    <location>
        <begin position="420"/>
        <end position="431"/>
    </location>
</feature>
<evidence type="ECO:0000313" key="8">
    <source>
        <dbReference type="EMBL" id="RKP01151.1"/>
    </source>
</evidence>
<dbReference type="AlphaFoldDB" id="A0A4P9X848"/>
<evidence type="ECO:0000256" key="5">
    <source>
        <dbReference type="SAM" id="Phobius"/>
    </source>
</evidence>
<dbReference type="InterPro" id="IPR036607">
    <property type="entry name" value="PRKCSH"/>
</dbReference>
<dbReference type="InterPro" id="IPR036055">
    <property type="entry name" value="LDL_receptor-like_sf"/>
</dbReference>
<keyword evidence="2" id="KW-0256">Endoplasmic reticulum</keyword>
<evidence type="ECO:0000256" key="1">
    <source>
        <dbReference type="ARBA" id="ARBA00022387"/>
    </source>
</evidence>
<dbReference type="GO" id="GO:0006491">
    <property type="term" value="P:N-glycan processing"/>
    <property type="evidence" value="ECO:0007669"/>
    <property type="project" value="TreeGrafter"/>
</dbReference>
<dbReference type="InterPro" id="IPR002172">
    <property type="entry name" value="LDrepeatLR_classA_rpt"/>
</dbReference>
<gene>
    <name evidence="8" type="ORF">CXG81DRAFT_26166</name>
</gene>
<evidence type="ECO:0000256" key="3">
    <source>
        <dbReference type="ARBA" id="ARBA00023157"/>
    </source>
</evidence>
<dbReference type="PANTHER" id="PTHR12630:SF1">
    <property type="entry name" value="GLUCOSIDASE 2 SUBUNIT BETA"/>
    <property type="match status" value="1"/>
</dbReference>
<dbReference type="Gene3D" id="4.10.400.10">
    <property type="entry name" value="Low-density Lipoprotein Receptor"/>
    <property type="match status" value="1"/>
</dbReference>
<dbReference type="InterPro" id="IPR009011">
    <property type="entry name" value="Man6P_isomerase_rcpt-bd_dom_sf"/>
</dbReference>
<feature type="compositionally biased region" description="Low complexity" evidence="4">
    <location>
        <begin position="1"/>
        <end position="14"/>
    </location>
</feature>
<evidence type="ECO:0000313" key="9">
    <source>
        <dbReference type="Proteomes" id="UP000274922"/>
    </source>
</evidence>
<feature type="domain" description="Glucosidase II beta subunit N-terminal" evidence="6">
    <location>
        <begin position="150"/>
        <end position="319"/>
    </location>
</feature>
<keyword evidence="5" id="KW-0812">Transmembrane</keyword>